<evidence type="ECO:0000259" key="5">
    <source>
        <dbReference type="Pfam" id="PF25973"/>
    </source>
</evidence>
<evidence type="ECO:0000259" key="4">
    <source>
        <dbReference type="Pfam" id="PF25954"/>
    </source>
</evidence>
<feature type="domain" description="CzcB-like alpha-helical hairpin" evidence="3">
    <location>
        <begin position="161"/>
        <end position="213"/>
    </location>
</feature>
<dbReference type="InterPro" id="IPR058648">
    <property type="entry name" value="HH_CzcB-like"/>
</dbReference>
<dbReference type="InterPro" id="IPR058792">
    <property type="entry name" value="Beta-barrel_RND_2"/>
</dbReference>
<dbReference type="GO" id="GO:0015562">
    <property type="term" value="F:efflux transmembrane transporter activity"/>
    <property type="evidence" value="ECO:0007669"/>
    <property type="project" value="TreeGrafter"/>
</dbReference>
<name>A0A975PAV7_9RHOB</name>
<evidence type="ECO:0000256" key="1">
    <source>
        <dbReference type="ARBA" id="ARBA00009477"/>
    </source>
</evidence>
<dbReference type="AlphaFoldDB" id="A0A975PAV7"/>
<dbReference type="NCBIfam" id="TIGR01730">
    <property type="entry name" value="RND_mfp"/>
    <property type="match status" value="1"/>
</dbReference>
<feature type="transmembrane region" description="Helical" evidence="2">
    <location>
        <begin position="37"/>
        <end position="57"/>
    </location>
</feature>
<feature type="domain" description="CusB-like beta-barrel" evidence="4">
    <location>
        <begin position="276"/>
        <end position="348"/>
    </location>
</feature>
<dbReference type="Pfam" id="PF25893">
    <property type="entry name" value="HH_CzcB"/>
    <property type="match status" value="1"/>
</dbReference>
<dbReference type="InterPro" id="IPR058647">
    <property type="entry name" value="BSH_CzcB-like"/>
</dbReference>
<protein>
    <submittedName>
        <fullName evidence="6">Efflux RND transporter periplasmic adaptor subunit</fullName>
    </submittedName>
</protein>
<dbReference type="GO" id="GO:1990281">
    <property type="term" value="C:efflux pump complex"/>
    <property type="evidence" value="ECO:0007669"/>
    <property type="project" value="TreeGrafter"/>
</dbReference>
<dbReference type="KEGG" id="gfu:KM031_18410"/>
<evidence type="ECO:0000313" key="7">
    <source>
        <dbReference type="Proteomes" id="UP000679352"/>
    </source>
</evidence>
<proteinExistence type="inferred from homology"/>
<gene>
    <name evidence="6" type="ORF">KM031_18410</name>
</gene>
<dbReference type="PANTHER" id="PTHR30469">
    <property type="entry name" value="MULTIDRUG RESISTANCE PROTEIN MDTA"/>
    <property type="match status" value="1"/>
</dbReference>
<keyword evidence="2" id="KW-1133">Transmembrane helix</keyword>
<dbReference type="Pfam" id="PF25954">
    <property type="entry name" value="Beta-barrel_RND_2"/>
    <property type="match status" value="1"/>
</dbReference>
<dbReference type="Gene3D" id="2.40.50.100">
    <property type="match status" value="1"/>
</dbReference>
<dbReference type="EMBL" id="CP076362">
    <property type="protein sequence ID" value="QWK92263.1"/>
    <property type="molecule type" value="Genomic_DNA"/>
</dbReference>
<reference evidence="6" key="1">
    <citation type="submission" date="2021-06" db="EMBL/GenBank/DDBJ databases">
        <authorList>
            <person name="Lee C.-S."/>
            <person name="Jin L."/>
        </authorList>
    </citation>
    <scope>NUCLEOTIDE SEQUENCE</scope>
    <source>
        <strain evidence="6">Con5</strain>
        <plasmid evidence="6">p1</plasmid>
    </source>
</reference>
<feature type="domain" description="CzcB-like barrel-sandwich hybrid" evidence="5">
    <location>
        <begin position="109"/>
        <end position="253"/>
    </location>
</feature>
<organism evidence="6 7">
    <name type="scientific">Gemmobacter fulvus</name>
    <dbReference type="NCBI Taxonomy" id="2840474"/>
    <lineage>
        <taxon>Bacteria</taxon>
        <taxon>Pseudomonadati</taxon>
        <taxon>Pseudomonadota</taxon>
        <taxon>Alphaproteobacteria</taxon>
        <taxon>Rhodobacterales</taxon>
        <taxon>Paracoccaceae</taxon>
        <taxon>Gemmobacter</taxon>
    </lineage>
</organism>
<dbReference type="Gene3D" id="2.40.30.170">
    <property type="match status" value="1"/>
</dbReference>
<comment type="similarity">
    <text evidence="1">Belongs to the membrane fusion protein (MFP) (TC 8.A.1) family.</text>
</comment>
<evidence type="ECO:0000313" key="6">
    <source>
        <dbReference type="EMBL" id="QWK92263.1"/>
    </source>
</evidence>
<dbReference type="PANTHER" id="PTHR30469:SF15">
    <property type="entry name" value="HLYD FAMILY OF SECRETION PROTEINS"/>
    <property type="match status" value="1"/>
</dbReference>
<keyword evidence="7" id="KW-1185">Reference proteome</keyword>
<keyword evidence="2" id="KW-0472">Membrane</keyword>
<evidence type="ECO:0000259" key="3">
    <source>
        <dbReference type="Pfam" id="PF25893"/>
    </source>
</evidence>
<dbReference type="SUPFAM" id="SSF111369">
    <property type="entry name" value="HlyD-like secretion proteins"/>
    <property type="match status" value="1"/>
</dbReference>
<dbReference type="Proteomes" id="UP000679352">
    <property type="component" value="Plasmid p1"/>
</dbReference>
<evidence type="ECO:0000256" key="2">
    <source>
        <dbReference type="SAM" id="Phobius"/>
    </source>
</evidence>
<keyword evidence="2" id="KW-0812">Transmembrane</keyword>
<accession>A0A975PAV7</accession>
<geneLocation type="plasmid" evidence="6 7">
    <name>p1</name>
</geneLocation>
<dbReference type="Gene3D" id="1.10.287.470">
    <property type="entry name" value="Helix hairpin bin"/>
    <property type="match status" value="1"/>
</dbReference>
<dbReference type="Pfam" id="PF25973">
    <property type="entry name" value="BSH_CzcB"/>
    <property type="match status" value="1"/>
</dbReference>
<dbReference type="RefSeq" id="WP_215505057.1">
    <property type="nucleotide sequence ID" value="NZ_CP076362.1"/>
</dbReference>
<keyword evidence="6" id="KW-0614">Plasmid</keyword>
<dbReference type="InterPro" id="IPR006143">
    <property type="entry name" value="RND_pump_MFP"/>
</dbReference>
<sequence length="363" mass="37882">MNTNIHSDRKLAEALMSLSIEPVAFKAAARPAWYKRFGIPVAVLIACGAGAALIWPGPDPEADLLRQTVQGTAGQVQAAPAPQTAAPLAPLPVGREVTGSGYVVAPEQTAVFARYAGDVVAVEVALGDRVQKGQVLVRLQDPEAQFALDNARITRRTAELALAAARLGETMAETTLQRDEKLFAKGALPGQQLLDSRNAHDMAKNAVAQAEAAIGAADVGLGQAQSVVDHLTVRAPIGGIVTAITARVGNSILSRVDSTRGEGDLLTITDTDRMVIEADVAETNIGHLRAGLKGEAVLDGFPDAPFPIEVERIAPTIAAEKGTVALRFALIDPPAGIRPNMAASIKLSDLLGPEQGTYKGTQP</sequence>